<evidence type="ECO:0000256" key="1">
    <source>
        <dbReference type="SAM" id="MobiDB-lite"/>
    </source>
</evidence>
<evidence type="ECO:0000313" key="2">
    <source>
        <dbReference type="EMBL" id="CAB0009878.1"/>
    </source>
</evidence>
<feature type="compositionally biased region" description="Basic and acidic residues" evidence="1">
    <location>
        <begin position="52"/>
        <end position="64"/>
    </location>
</feature>
<organism evidence="2 3">
    <name type="scientific">Nesidiocoris tenuis</name>
    <dbReference type="NCBI Taxonomy" id="355587"/>
    <lineage>
        <taxon>Eukaryota</taxon>
        <taxon>Metazoa</taxon>
        <taxon>Ecdysozoa</taxon>
        <taxon>Arthropoda</taxon>
        <taxon>Hexapoda</taxon>
        <taxon>Insecta</taxon>
        <taxon>Pterygota</taxon>
        <taxon>Neoptera</taxon>
        <taxon>Paraneoptera</taxon>
        <taxon>Hemiptera</taxon>
        <taxon>Heteroptera</taxon>
        <taxon>Panheteroptera</taxon>
        <taxon>Cimicomorpha</taxon>
        <taxon>Miridae</taxon>
        <taxon>Dicyphina</taxon>
        <taxon>Nesidiocoris</taxon>
    </lineage>
</organism>
<sequence length="64" mass="6998">MARLLWLQHQGSLAKTTPTEPEQVTRGNPRRLQRARPASGESSTGVPRAARLHNECGHFHGGGE</sequence>
<accession>A0A6H5GYV3</accession>
<feature type="region of interest" description="Disordered" evidence="1">
    <location>
        <begin position="1"/>
        <end position="64"/>
    </location>
</feature>
<dbReference type="EMBL" id="CADCXU010022418">
    <property type="protein sequence ID" value="CAB0009878.1"/>
    <property type="molecule type" value="Genomic_DNA"/>
</dbReference>
<feature type="compositionally biased region" description="Polar residues" evidence="1">
    <location>
        <begin position="9"/>
        <end position="26"/>
    </location>
</feature>
<dbReference type="AlphaFoldDB" id="A0A6H5GYV3"/>
<evidence type="ECO:0000313" key="3">
    <source>
        <dbReference type="Proteomes" id="UP000479000"/>
    </source>
</evidence>
<protein>
    <submittedName>
        <fullName evidence="2">Uncharacterized protein</fullName>
    </submittedName>
</protein>
<proteinExistence type="predicted"/>
<keyword evidence="3" id="KW-1185">Reference proteome</keyword>
<reference evidence="2 3" key="1">
    <citation type="submission" date="2020-02" db="EMBL/GenBank/DDBJ databases">
        <authorList>
            <person name="Ferguson B K."/>
        </authorList>
    </citation>
    <scope>NUCLEOTIDE SEQUENCE [LARGE SCALE GENOMIC DNA]</scope>
</reference>
<name>A0A6H5GYV3_9HEMI</name>
<dbReference type="Proteomes" id="UP000479000">
    <property type="component" value="Unassembled WGS sequence"/>
</dbReference>
<gene>
    <name evidence="2" type="ORF">NTEN_LOCUS14951</name>
</gene>